<evidence type="ECO:0000256" key="3">
    <source>
        <dbReference type="ARBA" id="ARBA00023004"/>
    </source>
</evidence>
<organism evidence="7 8">
    <name type="scientific">Gemmata obscuriglobus</name>
    <dbReference type="NCBI Taxonomy" id="114"/>
    <lineage>
        <taxon>Bacteria</taxon>
        <taxon>Pseudomonadati</taxon>
        <taxon>Planctomycetota</taxon>
        <taxon>Planctomycetia</taxon>
        <taxon>Gemmatales</taxon>
        <taxon>Gemmataceae</taxon>
        <taxon>Gemmata</taxon>
    </lineage>
</organism>
<evidence type="ECO:0000313" key="7">
    <source>
        <dbReference type="EMBL" id="AWM38635.1"/>
    </source>
</evidence>
<reference evidence="7 8" key="1">
    <citation type="submission" date="2018-01" db="EMBL/GenBank/DDBJ databases">
        <title>G. obscuriglobus.</title>
        <authorList>
            <person name="Franke J."/>
            <person name="Blomberg W."/>
            <person name="Selmecki A."/>
        </authorList>
    </citation>
    <scope>NUCLEOTIDE SEQUENCE [LARGE SCALE GENOMIC DNA]</scope>
    <source>
        <strain evidence="7 8">DSM 5831</strain>
    </source>
</reference>
<dbReference type="Proteomes" id="UP000245802">
    <property type="component" value="Chromosome"/>
</dbReference>
<feature type="region of interest" description="Disordered" evidence="5">
    <location>
        <begin position="1"/>
        <end position="39"/>
    </location>
</feature>
<evidence type="ECO:0000256" key="1">
    <source>
        <dbReference type="ARBA" id="ARBA00022617"/>
    </source>
</evidence>
<evidence type="ECO:0000313" key="8">
    <source>
        <dbReference type="Proteomes" id="UP000245802"/>
    </source>
</evidence>
<evidence type="ECO:0000259" key="6">
    <source>
        <dbReference type="PROSITE" id="PS51007"/>
    </source>
</evidence>
<dbReference type="InterPro" id="IPR009056">
    <property type="entry name" value="Cyt_c-like_dom"/>
</dbReference>
<dbReference type="PROSITE" id="PS51007">
    <property type="entry name" value="CYTC"/>
    <property type="match status" value="2"/>
</dbReference>
<feature type="compositionally biased region" description="Gly residues" evidence="5">
    <location>
        <begin position="1"/>
        <end position="20"/>
    </location>
</feature>
<feature type="domain" description="Cytochrome c" evidence="6">
    <location>
        <begin position="252"/>
        <end position="358"/>
    </location>
</feature>
<dbReference type="InterPro" id="IPR036909">
    <property type="entry name" value="Cyt_c-like_dom_sf"/>
</dbReference>
<dbReference type="AlphaFoldDB" id="A0A2Z3H699"/>
<dbReference type="Pfam" id="PF13442">
    <property type="entry name" value="Cytochrome_CBB3"/>
    <property type="match status" value="1"/>
</dbReference>
<feature type="domain" description="Cytochrome c" evidence="6">
    <location>
        <begin position="424"/>
        <end position="523"/>
    </location>
</feature>
<gene>
    <name evidence="7" type="ORF">C1280_17680</name>
</gene>
<sequence>MRGGSAGEGQQGQCCGGAGGPVHRMRSYPESAPPVGRDRFIVDIPAQSTSAGGRKSRRDPLMTNSRWFLACVGVAAFGFTGCGGSTEGHAPQPAAATAPPTTRYAPRTDLMAVKIPDGAPAHWSAARFPPLKSVRLMPHTPDADLATDLRKQFGKNILDPIVYEQDVWMPAQADRLARVLDAHFGTPAAPTVVVPELNHLAATSTVRFDPTLSLGANLKEAQKQFGKAKFKELEADRQTASEMKRELKLDDATLARGAVLYRRWCMQCHGPSGAGDAAYAIEAGPMPRDYRQGAFKYTTVLVPATAPKKAGLGAAGKPLRSDLVRTVRNGIDGTMMPAFPSLTAAELDDVISYVIHLSVRGEVEFAALARAIKPGGDDPIYEGAEMDWLVAQTELAVLYNWSVAAKHPIPVPAEPVMTEKERIDSAVRGYRLYNSPEFGCGSCHANYGRAQQLKWDIWGTIVQPRNLTLGVYRGGRKGEDLYARIYGGIAPSGMTAFHDRVTNAAPGSPNKIWDVVHFLQALGDAGDRRRMQERDAEIKFDP</sequence>
<proteinExistence type="predicted"/>
<dbReference type="GO" id="GO:0020037">
    <property type="term" value="F:heme binding"/>
    <property type="evidence" value="ECO:0007669"/>
    <property type="project" value="InterPro"/>
</dbReference>
<keyword evidence="3 4" id="KW-0408">Iron</keyword>
<dbReference type="Gene3D" id="1.10.760.10">
    <property type="entry name" value="Cytochrome c-like domain"/>
    <property type="match status" value="2"/>
</dbReference>
<protein>
    <submittedName>
        <fullName evidence="7">Cytochrome c</fullName>
    </submittedName>
</protein>
<keyword evidence="1 4" id="KW-0349">Heme</keyword>
<accession>A0A2Z3H699</accession>
<dbReference type="EMBL" id="CP025958">
    <property type="protein sequence ID" value="AWM38635.1"/>
    <property type="molecule type" value="Genomic_DNA"/>
</dbReference>
<name>A0A2Z3H699_9BACT</name>
<keyword evidence="8" id="KW-1185">Reference proteome</keyword>
<evidence type="ECO:0000256" key="2">
    <source>
        <dbReference type="ARBA" id="ARBA00022723"/>
    </source>
</evidence>
<dbReference type="GO" id="GO:0046872">
    <property type="term" value="F:metal ion binding"/>
    <property type="evidence" value="ECO:0007669"/>
    <property type="project" value="UniProtKB-KW"/>
</dbReference>
<dbReference type="KEGG" id="gog:C1280_17680"/>
<keyword evidence="2 4" id="KW-0479">Metal-binding</keyword>
<dbReference type="GO" id="GO:0009055">
    <property type="term" value="F:electron transfer activity"/>
    <property type="evidence" value="ECO:0007669"/>
    <property type="project" value="InterPro"/>
</dbReference>
<evidence type="ECO:0000256" key="5">
    <source>
        <dbReference type="SAM" id="MobiDB-lite"/>
    </source>
</evidence>
<dbReference type="SUPFAM" id="SSF46626">
    <property type="entry name" value="Cytochrome c"/>
    <property type="match status" value="2"/>
</dbReference>
<evidence type="ECO:0000256" key="4">
    <source>
        <dbReference type="PROSITE-ProRule" id="PRU00433"/>
    </source>
</evidence>